<evidence type="ECO:0000313" key="12">
    <source>
        <dbReference type="Ensembl" id="ENSAOWP00000019915.1"/>
    </source>
</evidence>
<evidence type="ECO:0000256" key="2">
    <source>
        <dbReference type="ARBA" id="ARBA00022553"/>
    </source>
</evidence>
<dbReference type="PANTHER" id="PTHR14514">
    <property type="entry name" value="PKA ANCHORING PROTEIN"/>
    <property type="match status" value="1"/>
</dbReference>
<evidence type="ECO:0000256" key="1">
    <source>
        <dbReference type="ARBA" id="ARBA00008619"/>
    </source>
</evidence>
<dbReference type="Gene3D" id="1.20.58.60">
    <property type="match status" value="2"/>
</dbReference>
<evidence type="ECO:0000256" key="10">
    <source>
        <dbReference type="SAM" id="MobiDB-lite"/>
    </source>
</evidence>
<dbReference type="GO" id="GO:0005640">
    <property type="term" value="C:nuclear outer membrane"/>
    <property type="evidence" value="ECO:0007669"/>
    <property type="project" value="UniProtKB-SubCell"/>
</dbReference>
<feature type="region of interest" description="Disordered" evidence="10">
    <location>
        <begin position="456"/>
        <end position="479"/>
    </location>
</feature>
<evidence type="ECO:0000256" key="9">
    <source>
        <dbReference type="PROSITE-ProRule" id="PRU00385"/>
    </source>
</evidence>
<keyword evidence="13" id="KW-1185">Reference proteome</keyword>
<comment type="subcellular location">
    <subcellularLocation>
        <location evidence="8">Nucleus outer membrane</location>
        <topology evidence="8">Single-pass type IV membrane protein</topology>
    </subcellularLocation>
</comment>
<dbReference type="InterPro" id="IPR056887">
    <property type="entry name" value="SYNE1/2_dom"/>
</dbReference>
<keyword evidence="5" id="KW-1133">Transmembrane helix</keyword>
<dbReference type="CDD" id="cd00176">
    <property type="entry name" value="SPEC"/>
    <property type="match status" value="2"/>
</dbReference>
<dbReference type="FunFam" id="1.20.58.60:FF:000394">
    <property type="entry name" value="Nesprin-2"/>
    <property type="match status" value="1"/>
</dbReference>
<proteinExistence type="inferred from homology"/>
<dbReference type="InterPro" id="IPR002017">
    <property type="entry name" value="Spectrin_repeat"/>
</dbReference>
<accession>A0A8B9Q1S8</accession>
<dbReference type="Pfam" id="PF10541">
    <property type="entry name" value="KASH"/>
    <property type="match status" value="1"/>
</dbReference>
<dbReference type="InterPro" id="IPR018159">
    <property type="entry name" value="Spectrin/alpha-actinin"/>
</dbReference>
<keyword evidence="7" id="KW-0539">Nucleus</keyword>
<reference evidence="12" key="2">
    <citation type="submission" date="2025-09" db="UniProtKB">
        <authorList>
            <consortium name="Ensembl"/>
        </authorList>
    </citation>
    <scope>IDENTIFICATION</scope>
</reference>
<keyword evidence="2" id="KW-0597">Phosphoprotein</keyword>
<dbReference type="AlphaFoldDB" id="A0A8B9Q1S8"/>
<evidence type="ECO:0000256" key="4">
    <source>
        <dbReference type="ARBA" id="ARBA00022737"/>
    </source>
</evidence>
<dbReference type="PROSITE" id="PS51049">
    <property type="entry name" value="KASH"/>
    <property type="match status" value="1"/>
</dbReference>
<protein>
    <recommendedName>
        <fullName evidence="11">KASH domain-containing protein</fullName>
    </recommendedName>
</protein>
<evidence type="ECO:0000256" key="6">
    <source>
        <dbReference type="ARBA" id="ARBA00023136"/>
    </source>
</evidence>
<dbReference type="SMART" id="SM00150">
    <property type="entry name" value="SPEC"/>
    <property type="match status" value="5"/>
</dbReference>
<feature type="topological domain" description="Perinuclear space" evidence="9">
    <location>
        <begin position="802"/>
        <end position="831"/>
    </location>
</feature>
<evidence type="ECO:0000256" key="7">
    <source>
        <dbReference type="ARBA" id="ARBA00023242"/>
    </source>
</evidence>
<feature type="compositionally biased region" description="Polar residues" evidence="10">
    <location>
        <begin position="456"/>
        <end position="473"/>
    </location>
</feature>
<comment type="similarity">
    <text evidence="1">Belongs to the nesprin family.</text>
</comment>
<keyword evidence="4" id="KW-0677">Repeat</keyword>
<feature type="topological domain" description="Cytoplasmic" evidence="9">
    <location>
        <begin position="1"/>
        <end position="780"/>
    </location>
</feature>
<dbReference type="PANTHER" id="PTHR14514:SF4">
    <property type="entry name" value="NESPRIN-2"/>
    <property type="match status" value="1"/>
</dbReference>
<evidence type="ECO:0000313" key="13">
    <source>
        <dbReference type="Proteomes" id="UP000694424"/>
    </source>
</evidence>
<dbReference type="FunFam" id="1.20.58.60:FF:000157">
    <property type="entry name" value="Nesprin-1 isoform 1"/>
    <property type="match status" value="1"/>
</dbReference>
<evidence type="ECO:0000256" key="3">
    <source>
        <dbReference type="ARBA" id="ARBA00022692"/>
    </source>
</evidence>
<sequence>NMSNLRTWLARIESELSKPVVYDICDDQEIQKRLAEQQDLQRDIEQHTAGVESVFNICEVLLHDSDACANETECDSIQQTTRSLDRRWRNICAMSMERRMKIEETWRLWQRFLDDYSRFEDWLKSAERTAANPHSSEVLYTHAKEELKKFEAFQRQIHERLTQLELINKQYRRLARENRTDSASKLKQMVHEGNQRWDNLQKRVAAILRRLKHFTNRRDEFEGTRESILVWLTEMDLQLTNVEHFSKSNFDDKMRQLNGFQQEITLNTNKIDQLIVFGEQLIQKSEPLDAILIEDELEELHRYCQEVFGRVARFHRRLTSRHPVRSKSHFDALTDPEDSREIQNDPWHKKAISEVPSSPQSLCHLVPPTQGHERSGCETPVSVDSIPLEWDHTGDVGGSSSHEDEEEGTYYSALSGEKQLPGPDRPSITHMKLDLRQLVSLQGSPTKMSFQVNQLRPTSSGSISNEKITSTNMSDEEPQDEQELVNIAAAEKQSGIIDRWELIQAQDLRNKLRMKQNLQQWQQLNSDLSDVSAWLDKTEEELEELQKAKPPTSMQMMEQRVKKLKDMLKAFDNYKAVVLSVNLSSKDFQQADSTESKELQNRLRQVNLRWEKATHALDNWRKGLQQALLHCQDFHEQSQKLLLWLASAESRRNEAQITEPNADPHTILECQKELMKELLEQQLKVNSLQELATYLLLKSDGEDYIEADEKVHVIGKKLKQLTEQVSHDLKTIQGNLVSQSLNTCSWILLKNNNLVKLGESHPRTTRAVPRSPSFFYRVLRAALPLQLFFLLLLLLACMIPSSEEDYSCTQANNFARSFYPMLRYTNGPPPT</sequence>
<keyword evidence="6 9" id="KW-0472">Membrane</keyword>
<dbReference type="Proteomes" id="UP000694424">
    <property type="component" value="Unplaced"/>
</dbReference>
<reference evidence="12" key="1">
    <citation type="submission" date="2025-08" db="UniProtKB">
        <authorList>
            <consortium name="Ensembl"/>
        </authorList>
    </citation>
    <scope>IDENTIFICATION</scope>
</reference>
<feature type="region of interest" description="Disordered" evidence="10">
    <location>
        <begin position="387"/>
        <end position="409"/>
    </location>
</feature>
<organism evidence="12 13">
    <name type="scientific">Apteryx owenii</name>
    <name type="common">Little spotted kiwi</name>
    <dbReference type="NCBI Taxonomy" id="8824"/>
    <lineage>
        <taxon>Eukaryota</taxon>
        <taxon>Metazoa</taxon>
        <taxon>Chordata</taxon>
        <taxon>Craniata</taxon>
        <taxon>Vertebrata</taxon>
        <taxon>Euteleostomi</taxon>
        <taxon>Archelosauria</taxon>
        <taxon>Archosauria</taxon>
        <taxon>Dinosauria</taxon>
        <taxon>Saurischia</taxon>
        <taxon>Theropoda</taxon>
        <taxon>Coelurosauria</taxon>
        <taxon>Aves</taxon>
        <taxon>Palaeognathae</taxon>
        <taxon>Apterygiformes</taxon>
        <taxon>Apterygidae</taxon>
        <taxon>Apteryx</taxon>
    </lineage>
</organism>
<dbReference type="Pfam" id="PF25035">
    <property type="entry name" value="SYNE1"/>
    <property type="match status" value="1"/>
</dbReference>
<evidence type="ECO:0000256" key="8">
    <source>
        <dbReference type="ARBA" id="ARBA00046312"/>
    </source>
</evidence>
<evidence type="ECO:0000259" key="11">
    <source>
        <dbReference type="PROSITE" id="PS51049"/>
    </source>
</evidence>
<dbReference type="Ensembl" id="ENSAOWT00000022557.1">
    <property type="protein sequence ID" value="ENSAOWP00000019915.1"/>
    <property type="gene ID" value="ENSAOWG00000013430.1"/>
</dbReference>
<feature type="domain" description="KASH" evidence="11">
    <location>
        <begin position="772"/>
        <end position="831"/>
    </location>
</feature>
<dbReference type="InterPro" id="IPR012315">
    <property type="entry name" value="KASH"/>
</dbReference>
<name>A0A8B9Q1S8_APTOW</name>
<dbReference type="Pfam" id="PF00435">
    <property type="entry name" value="Spectrin"/>
    <property type="match status" value="3"/>
</dbReference>
<keyword evidence="3 9" id="KW-0812">Transmembrane</keyword>
<dbReference type="SUPFAM" id="SSF46966">
    <property type="entry name" value="Spectrin repeat"/>
    <property type="match status" value="5"/>
</dbReference>
<dbReference type="SMART" id="SM01249">
    <property type="entry name" value="KASH"/>
    <property type="match status" value="1"/>
</dbReference>
<evidence type="ECO:0000256" key="5">
    <source>
        <dbReference type="ARBA" id="ARBA00022989"/>
    </source>
</evidence>